<dbReference type="SUPFAM" id="SSF51679">
    <property type="entry name" value="Bacterial luciferase-like"/>
    <property type="match status" value="1"/>
</dbReference>
<evidence type="ECO:0000256" key="1">
    <source>
        <dbReference type="ARBA" id="ARBA00023002"/>
    </source>
</evidence>
<gene>
    <name evidence="3" type="ORF">METZ01_LOCUS381097</name>
</gene>
<feature type="non-terminal residue" evidence="3">
    <location>
        <position position="262"/>
    </location>
</feature>
<accession>A0A382U1V2</accession>
<keyword evidence="1" id="KW-0560">Oxidoreductase</keyword>
<dbReference type="InterPro" id="IPR011251">
    <property type="entry name" value="Luciferase-like_dom"/>
</dbReference>
<dbReference type="Gene3D" id="3.20.20.30">
    <property type="entry name" value="Luciferase-like domain"/>
    <property type="match status" value="1"/>
</dbReference>
<organism evidence="3">
    <name type="scientific">marine metagenome</name>
    <dbReference type="NCBI Taxonomy" id="408172"/>
    <lineage>
        <taxon>unclassified sequences</taxon>
        <taxon>metagenomes</taxon>
        <taxon>ecological metagenomes</taxon>
    </lineage>
</organism>
<feature type="domain" description="Luciferase-like" evidence="2">
    <location>
        <begin position="5"/>
        <end position="254"/>
    </location>
</feature>
<reference evidence="3" key="1">
    <citation type="submission" date="2018-05" db="EMBL/GenBank/DDBJ databases">
        <authorList>
            <person name="Lanie J.A."/>
            <person name="Ng W.-L."/>
            <person name="Kazmierczak K.M."/>
            <person name="Andrzejewski T.M."/>
            <person name="Davidsen T.M."/>
            <person name="Wayne K.J."/>
            <person name="Tettelin H."/>
            <person name="Glass J.I."/>
            <person name="Rusch D."/>
            <person name="Podicherti R."/>
            <person name="Tsui H.-C.T."/>
            <person name="Winkler M.E."/>
        </authorList>
    </citation>
    <scope>NUCLEOTIDE SEQUENCE</scope>
</reference>
<dbReference type="InterPro" id="IPR050564">
    <property type="entry name" value="F420-G6PD/mer"/>
</dbReference>
<proteinExistence type="predicted"/>
<dbReference type="CDD" id="cd01097">
    <property type="entry name" value="Tetrahydromethanopterin_reductase"/>
    <property type="match status" value="1"/>
</dbReference>
<dbReference type="GO" id="GO:0016705">
    <property type="term" value="F:oxidoreductase activity, acting on paired donors, with incorporation or reduction of molecular oxygen"/>
    <property type="evidence" value="ECO:0007669"/>
    <property type="project" value="InterPro"/>
</dbReference>
<feature type="non-terminal residue" evidence="3">
    <location>
        <position position="1"/>
    </location>
</feature>
<dbReference type="PANTHER" id="PTHR43244">
    <property type="match status" value="1"/>
</dbReference>
<dbReference type="EMBL" id="UINC01140859">
    <property type="protein sequence ID" value="SVD28243.1"/>
    <property type="molecule type" value="Genomic_DNA"/>
</dbReference>
<sequence>VQQSLALGLAAEELGFAGAWVADSHSIFRDAYAVLALLAAQTRRIQIAAGVTVSVTRHPAVLANSWATLHEISAGRAILGIGVGESAVYNLGLRPERLAVLEEKIRVIRALMQGEVVEYGGVEIQMAWSHCEVPIILACSGPKSLQLGGRIADGVLFQVGSTPSFVQYALDNIRQGAEAAGRQLSDLKLYMRVAGAVLADRDQARDEVRGYAAVAAGTMFKTVPREYFDDALWNELDRFKSAYNYTEHGSNEAKHKELLTDR</sequence>
<evidence type="ECO:0000259" key="2">
    <source>
        <dbReference type="Pfam" id="PF00296"/>
    </source>
</evidence>
<dbReference type="Pfam" id="PF00296">
    <property type="entry name" value="Bac_luciferase"/>
    <property type="match status" value="1"/>
</dbReference>
<protein>
    <recommendedName>
        <fullName evidence="2">Luciferase-like domain-containing protein</fullName>
    </recommendedName>
</protein>
<dbReference type="PANTHER" id="PTHR43244:SF1">
    <property type="entry name" value="5,10-METHYLENETETRAHYDROMETHANOPTERIN REDUCTASE"/>
    <property type="match status" value="1"/>
</dbReference>
<dbReference type="InterPro" id="IPR036661">
    <property type="entry name" value="Luciferase-like_sf"/>
</dbReference>
<evidence type="ECO:0000313" key="3">
    <source>
        <dbReference type="EMBL" id="SVD28243.1"/>
    </source>
</evidence>
<name>A0A382U1V2_9ZZZZ</name>
<dbReference type="AlphaFoldDB" id="A0A382U1V2"/>